<dbReference type="VEuPathDB" id="FungiDB:SDRG_05639"/>
<dbReference type="EMBL" id="JH767146">
    <property type="protein sequence ID" value="EQC36807.1"/>
    <property type="molecule type" value="Genomic_DNA"/>
</dbReference>
<organism evidence="2 3">
    <name type="scientific">Saprolegnia diclina (strain VS20)</name>
    <dbReference type="NCBI Taxonomy" id="1156394"/>
    <lineage>
        <taxon>Eukaryota</taxon>
        <taxon>Sar</taxon>
        <taxon>Stramenopiles</taxon>
        <taxon>Oomycota</taxon>
        <taxon>Saprolegniomycetes</taxon>
        <taxon>Saprolegniales</taxon>
        <taxon>Saprolegniaceae</taxon>
        <taxon>Saprolegnia</taxon>
    </lineage>
</organism>
<evidence type="ECO:0000313" key="2">
    <source>
        <dbReference type="EMBL" id="EQC36807.1"/>
    </source>
</evidence>
<feature type="compositionally biased region" description="Polar residues" evidence="1">
    <location>
        <begin position="618"/>
        <end position="628"/>
    </location>
</feature>
<dbReference type="GeneID" id="19946366"/>
<feature type="compositionally biased region" description="Polar residues" evidence="1">
    <location>
        <begin position="597"/>
        <end position="609"/>
    </location>
</feature>
<dbReference type="InParanoid" id="T0S209"/>
<feature type="region of interest" description="Disordered" evidence="1">
    <location>
        <begin position="594"/>
        <end position="654"/>
    </location>
</feature>
<dbReference type="AlphaFoldDB" id="T0S209"/>
<dbReference type="Proteomes" id="UP000030762">
    <property type="component" value="Unassembled WGS sequence"/>
</dbReference>
<feature type="compositionally biased region" description="Basic and acidic residues" evidence="1">
    <location>
        <begin position="634"/>
        <end position="645"/>
    </location>
</feature>
<proteinExistence type="predicted"/>
<gene>
    <name evidence="2" type="ORF">SDRG_05639</name>
</gene>
<name>T0S209_SAPDV</name>
<accession>T0S209</accession>
<reference evidence="2 3" key="1">
    <citation type="submission" date="2012-04" db="EMBL/GenBank/DDBJ databases">
        <title>The Genome Sequence of Saprolegnia declina VS20.</title>
        <authorList>
            <consortium name="The Broad Institute Genome Sequencing Platform"/>
            <person name="Russ C."/>
            <person name="Nusbaum C."/>
            <person name="Tyler B."/>
            <person name="van West P."/>
            <person name="Dieguez-Uribeondo J."/>
            <person name="de Bruijn I."/>
            <person name="Tripathy S."/>
            <person name="Jiang R."/>
            <person name="Young S.K."/>
            <person name="Zeng Q."/>
            <person name="Gargeya S."/>
            <person name="Fitzgerald M."/>
            <person name="Haas B."/>
            <person name="Abouelleil A."/>
            <person name="Alvarado L."/>
            <person name="Arachchi H.M."/>
            <person name="Berlin A."/>
            <person name="Chapman S.B."/>
            <person name="Goldberg J."/>
            <person name="Griggs A."/>
            <person name="Gujja S."/>
            <person name="Hansen M."/>
            <person name="Howarth C."/>
            <person name="Imamovic A."/>
            <person name="Larimer J."/>
            <person name="McCowen C."/>
            <person name="Montmayeur A."/>
            <person name="Murphy C."/>
            <person name="Neiman D."/>
            <person name="Pearson M."/>
            <person name="Priest M."/>
            <person name="Roberts A."/>
            <person name="Saif S."/>
            <person name="Shea T."/>
            <person name="Sisk P."/>
            <person name="Sykes S."/>
            <person name="Wortman J."/>
            <person name="Nusbaum C."/>
            <person name="Birren B."/>
        </authorList>
    </citation>
    <scope>NUCLEOTIDE SEQUENCE [LARGE SCALE GENOMIC DNA]</scope>
    <source>
        <strain evidence="2 3">VS20</strain>
    </source>
</reference>
<dbReference type="RefSeq" id="XP_008609588.1">
    <property type="nucleotide sequence ID" value="XM_008611366.1"/>
</dbReference>
<sequence>MYAWETIARAREAFARARKAGASPSEGLEKAMELFQQPGPIYDFRALVQELQRLVETSDVSTMDAFLHLATVVPHQDCTVRAKEVGHTLVCLALALGGGRTTATVVCTLVGAILTNPRTAVGFVSAFTSEWGKIQAVGETKAGETSHALIGKYHTWVRTCYRPLVQPIIMSSPLESAQEFIETWTIFATMQASYKDKSGAADSARTALDVFCDPRTNAEARSSMAGSMHELLGLLNAVDAQRVATIIVEETLLHASPRARTELLSLLEHLVQDGVATPQHFVMVCHLFATATVPDEQSIWLALFRLWIEVATKATSHDAVLPTAYLIPPLIQRHAVASIGSFATAALLDAANKYAYNRRCAAVDAVTISPNEAGVMTLRCHTFAFNDLLATLPAPSGAYDAGAVLTAASALVAFGWVSSDELVAYLDTCAHVWPEARGIVTPCFLYMASVRYDPTVFATLLNIPAIHQCTYCSKTPFHPLAYCAALKIAIQEKRPLRKGAVVTTTFDCSYCRYLELLEATGHVAPASTPRLASPKFHREHSCNALLQDIADGCVRVGYVYPAAVGPPKGWVNYLAGKFVVRKHPGKQQRKARERFLASTSEANLDTSSEPRAKRQHMQKATTDDNPSPSYVDPTRIDSRAVEKTARGNGVAPRR</sequence>
<evidence type="ECO:0000313" key="3">
    <source>
        <dbReference type="Proteomes" id="UP000030762"/>
    </source>
</evidence>
<dbReference type="OrthoDB" id="10451345at2759"/>
<evidence type="ECO:0000256" key="1">
    <source>
        <dbReference type="SAM" id="MobiDB-lite"/>
    </source>
</evidence>
<keyword evidence="3" id="KW-1185">Reference proteome</keyword>
<protein>
    <submittedName>
        <fullName evidence="2">Uncharacterized protein</fullName>
    </submittedName>
</protein>